<dbReference type="AlphaFoldDB" id="A0A1S9TJA7"/>
<evidence type="ECO:0000313" key="2">
    <source>
        <dbReference type="EMBL" id="OOR10002.1"/>
    </source>
</evidence>
<comment type="caution">
    <text evidence="2">The sequence shown here is derived from an EMBL/GenBank/DDBJ whole genome shotgun (WGS) entry which is preliminary data.</text>
</comment>
<feature type="transmembrane region" description="Helical" evidence="1">
    <location>
        <begin position="57"/>
        <end position="79"/>
    </location>
</feature>
<proteinExistence type="predicted"/>
<sequence>MPSLESLIMKDIPFFRKIQIKNKIKLQSSWSLINKKDKIWEYDLIFSVREKQVTQTILIFMILYFLLIFDIKTIFNIYINIEKIITKLVINDSKLQCKLLAKSLLSFPLKH</sequence>
<evidence type="ECO:0000313" key="3">
    <source>
        <dbReference type="Proteomes" id="UP000190906"/>
    </source>
</evidence>
<gene>
    <name evidence="2" type="ORF">BW897_24915</name>
</gene>
<reference evidence="2 3" key="1">
    <citation type="submission" date="2017-01" db="EMBL/GenBank/DDBJ databases">
        <title>Bacillus cereus isolates.</title>
        <authorList>
            <person name="Beno S.M."/>
        </authorList>
    </citation>
    <scope>NUCLEOTIDE SEQUENCE [LARGE SCALE GENOMIC DNA]</scope>
    <source>
        <strain evidence="2 3">FSL H8-0485</strain>
    </source>
</reference>
<accession>A0A1S9TJA7</accession>
<keyword evidence="1" id="KW-1133">Transmembrane helix</keyword>
<dbReference type="EMBL" id="MUAJ01000034">
    <property type="protein sequence ID" value="OOR10002.1"/>
    <property type="molecule type" value="Genomic_DNA"/>
</dbReference>
<evidence type="ECO:0000256" key="1">
    <source>
        <dbReference type="SAM" id="Phobius"/>
    </source>
</evidence>
<name>A0A1S9TJA7_BACCE</name>
<organism evidence="2 3">
    <name type="scientific">Bacillus cereus</name>
    <dbReference type="NCBI Taxonomy" id="1396"/>
    <lineage>
        <taxon>Bacteria</taxon>
        <taxon>Bacillati</taxon>
        <taxon>Bacillota</taxon>
        <taxon>Bacilli</taxon>
        <taxon>Bacillales</taxon>
        <taxon>Bacillaceae</taxon>
        <taxon>Bacillus</taxon>
        <taxon>Bacillus cereus group</taxon>
    </lineage>
</organism>
<protein>
    <submittedName>
        <fullName evidence="2">Uncharacterized protein</fullName>
    </submittedName>
</protein>
<dbReference type="Proteomes" id="UP000190906">
    <property type="component" value="Unassembled WGS sequence"/>
</dbReference>
<keyword evidence="1" id="KW-0812">Transmembrane</keyword>
<keyword evidence="1" id="KW-0472">Membrane</keyword>